<protein>
    <submittedName>
        <fullName evidence="2">Uncharacterized protein</fullName>
    </submittedName>
</protein>
<feature type="compositionally biased region" description="Polar residues" evidence="1">
    <location>
        <begin position="65"/>
        <end position="81"/>
    </location>
</feature>
<feature type="region of interest" description="Disordered" evidence="1">
    <location>
        <begin position="350"/>
        <end position="374"/>
    </location>
</feature>
<evidence type="ECO:0000313" key="2">
    <source>
        <dbReference type="EMBL" id="MFH4980454.1"/>
    </source>
</evidence>
<name>A0ABD6EQK4_9BILA</name>
<feature type="region of interest" description="Disordered" evidence="1">
    <location>
        <begin position="41"/>
        <end position="81"/>
    </location>
</feature>
<accession>A0ABD6EQK4</accession>
<feature type="compositionally biased region" description="Basic and acidic residues" evidence="1">
    <location>
        <begin position="357"/>
        <end position="370"/>
    </location>
</feature>
<sequence>MKLQFFPDVSTQLADVSARRVQSSLPAMPCLKRLRLENLKRSDEDAESVEENGKLSGRAVESHSQKNQTDDQPASSTSSTFSVLDVSKLRNGLSESMVDDISITELFYLCGMNPEIHLLYSTNVERNSSREPWKEFVSLISRNYGSSLCKNIDGPEDVDEVRQVMVTLEDRKRKEKTLISGSTSNNKETDIGQTEDDPQKGSTTNAEGSSNSVKPVSAPIVECENRAFMRQLEGLQLKKRPRTLVVQPSKNGTSLAASMKRFHHASSSNETALVNQQQQPVAGTYISEPPISIGSAGRVQQAAATHYVVLPPNTQIVQGPPSFIGTVGSGSVTQFFNFPTVSAVGTVRQMNSSEMNRTPEREAESHRQHEFSATPNTQFAAQVLTTMSGQVEPTTSTSNDDLFSDSYCVSNTNGAEHSTVYPIFAVPQDSVHYVIVDQSSTNSLSISPEKIFTELNTVDVNMGASAVSSTCADISQNSSNKTLGNLPDDVRHSFEMCMQQNSIDYCRNFEQLVTSFETTPKNAP</sequence>
<comment type="caution">
    <text evidence="2">The sequence shown here is derived from an EMBL/GenBank/DDBJ whole genome shotgun (WGS) entry which is preliminary data.</text>
</comment>
<dbReference type="AlphaFoldDB" id="A0ABD6EQK4"/>
<dbReference type="EMBL" id="JBGFUD010005572">
    <property type="protein sequence ID" value="MFH4980454.1"/>
    <property type="molecule type" value="Genomic_DNA"/>
</dbReference>
<feature type="region of interest" description="Disordered" evidence="1">
    <location>
        <begin position="175"/>
        <end position="217"/>
    </location>
</feature>
<organism evidence="2 3">
    <name type="scientific">Gnathostoma spinigerum</name>
    <dbReference type="NCBI Taxonomy" id="75299"/>
    <lineage>
        <taxon>Eukaryota</taxon>
        <taxon>Metazoa</taxon>
        <taxon>Ecdysozoa</taxon>
        <taxon>Nematoda</taxon>
        <taxon>Chromadorea</taxon>
        <taxon>Rhabditida</taxon>
        <taxon>Spirurina</taxon>
        <taxon>Gnathostomatomorpha</taxon>
        <taxon>Gnathostomatoidea</taxon>
        <taxon>Gnathostomatidae</taxon>
        <taxon>Gnathostoma</taxon>
    </lineage>
</organism>
<reference evidence="2 3" key="1">
    <citation type="submission" date="2024-08" db="EMBL/GenBank/DDBJ databases">
        <title>Gnathostoma spinigerum genome.</title>
        <authorList>
            <person name="Gonzalez-Bertolin B."/>
            <person name="Monzon S."/>
            <person name="Zaballos A."/>
            <person name="Jimenez P."/>
            <person name="Dekumyoy P."/>
            <person name="Varona S."/>
            <person name="Cuesta I."/>
            <person name="Sumanam S."/>
            <person name="Adisakwattana P."/>
            <person name="Gasser R.B."/>
            <person name="Hernandez-Gonzalez A."/>
            <person name="Young N.D."/>
            <person name="Perteguer M.J."/>
        </authorList>
    </citation>
    <scope>NUCLEOTIDE SEQUENCE [LARGE SCALE GENOMIC DNA]</scope>
    <source>
        <strain evidence="2">AL3</strain>
        <tissue evidence="2">Liver</tissue>
    </source>
</reference>
<evidence type="ECO:0000256" key="1">
    <source>
        <dbReference type="SAM" id="MobiDB-lite"/>
    </source>
</evidence>
<proteinExistence type="predicted"/>
<keyword evidence="3" id="KW-1185">Reference proteome</keyword>
<evidence type="ECO:0000313" key="3">
    <source>
        <dbReference type="Proteomes" id="UP001608902"/>
    </source>
</evidence>
<dbReference type="Proteomes" id="UP001608902">
    <property type="component" value="Unassembled WGS sequence"/>
</dbReference>
<gene>
    <name evidence="2" type="ORF">AB6A40_007163</name>
</gene>
<feature type="compositionally biased region" description="Polar residues" evidence="1">
    <location>
        <begin position="200"/>
        <end position="214"/>
    </location>
</feature>